<gene>
    <name evidence="5" type="ORF">CAQU_08975</name>
</gene>
<feature type="compositionally biased region" description="Low complexity" evidence="3">
    <location>
        <begin position="41"/>
        <end position="62"/>
    </location>
</feature>
<dbReference type="OrthoDB" id="5326845at2"/>
<keyword evidence="2" id="KW-0378">Hydrolase</keyword>
<protein>
    <submittedName>
        <fullName evidence="5">Uncharacterized protein</fullName>
    </submittedName>
</protein>
<dbReference type="AlphaFoldDB" id="A0A1L7CH42"/>
<evidence type="ECO:0000256" key="2">
    <source>
        <dbReference type="ARBA" id="ARBA00022801"/>
    </source>
</evidence>
<dbReference type="GO" id="GO:0004521">
    <property type="term" value="F:RNA endonuclease activity"/>
    <property type="evidence" value="ECO:0007669"/>
    <property type="project" value="InterPro"/>
</dbReference>
<feature type="region of interest" description="Disordered" evidence="3">
    <location>
        <begin position="41"/>
        <end position="86"/>
    </location>
</feature>
<dbReference type="Proteomes" id="UP000185478">
    <property type="component" value="Chromosome"/>
</dbReference>
<evidence type="ECO:0000256" key="4">
    <source>
        <dbReference type="SAM" id="Phobius"/>
    </source>
</evidence>
<reference evidence="5 6" key="1">
    <citation type="submission" date="2014-08" db="EMBL/GenBank/DDBJ databases">
        <title>Complete genome sequence of Corynebacterium aquilae S-613T(T) (=DSM 44791(T)), isolated from the choana of a healthy golden eagle.</title>
        <authorList>
            <person name="Ruckert C."/>
            <person name="Albersmeier A."/>
            <person name="Winkler A."/>
            <person name="Kalinowski J."/>
        </authorList>
    </citation>
    <scope>NUCLEOTIDE SEQUENCE [LARGE SCALE GENOMIC DNA]</scope>
    <source>
        <strain evidence="5 6">S-613</strain>
    </source>
</reference>
<evidence type="ECO:0000256" key="3">
    <source>
        <dbReference type="SAM" id="MobiDB-lite"/>
    </source>
</evidence>
<dbReference type="KEGG" id="caqu:CAQU_08975"/>
<dbReference type="GO" id="GO:0016787">
    <property type="term" value="F:hydrolase activity"/>
    <property type="evidence" value="ECO:0007669"/>
    <property type="project" value="UniProtKB-KW"/>
</dbReference>
<name>A0A1L7CH42_9CORY</name>
<dbReference type="STRING" id="1431546.CAQU_08975"/>
<evidence type="ECO:0000313" key="6">
    <source>
        <dbReference type="Proteomes" id="UP000185478"/>
    </source>
</evidence>
<dbReference type="SUPFAM" id="SSF53933">
    <property type="entry name" value="Microbial ribonucleases"/>
    <property type="match status" value="1"/>
</dbReference>
<evidence type="ECO:0000256" key="1">
    <source>
        <dbReference type="ARBA" id="ARBA00022722"/>
    </source>
</evidence>
<dbReference type="GO" id="GO:0003723">
    <property type="term" value="F:RNA binding"/>
    <property type="evidence" value="ECO:0007669"/>
    <property type="project" value="InterPro"/>
</dbReference>
<dbReference type="Pfam" id="PF00545">
    <property type="entry name" value="Ribonuclease"/>
    <property type="match status" value="1"/>
</dbReference>
<dbReference type="Gene3D" id="3.10.450.30">
    <property type="entry name" value="Microbial ribonucleases"/>
    <property type="match status" value="1"/>
</dbReference>
<sequence length="190" mass="20275">MDQQPSGRNRGILATIGAIALAAVASYFGFNGQGTNDNVAASQTAATAPTSATRSASEPTSARSEKTPQGKTPAPEAVAKDSKAPKGMETCPLASLPPQASDVAEAIVHGGPFEHPDNDGVRFGNYEQVLPKQNRNYYREYTVDTPGLKHRGARRIVTGGGSKTDPDQWFYTSDHYETFCFIPDAEDVVK</sequence>
<organism evidence="5 6">
    <name type="scientific">Corynebacterium aquilae DSM 44791</name>
    <dbReference type="NCBI Taxonomy" id="1431546"/>
    <lineage>
        <taxon>Bacteria</taxon>
        <taxon>Bacillati</taxon>
        <taxon>Actinomycetota</taxon>
        <taxon>Actinomycetes</taxon>
        <taxon>Mycobacteriales</taxon>
        <taxon>Corynebacteriaceae</taxon>
        <taxon>Corynebacterium</taxon>
    </lineage>
</organism>
<proteinExistence type="predicted"/>
<feature type="transmembrane region" description="Helical" evidence="4">
    <location>
        <begin position="12"/>
        <end position="30"/>
    </location>
</feature>
<dbReference type="InterPro" id="IPR000026">
    <property type="entry name" value="N1-like"/>
</dbReference>
<dbReference type="InterPro" id="IPR016191">
    <property type="entry name" value="Ribonuclease/ribotoxin"/>
</dbReference>
<keyword evidence="4" id="KW-1133">Transmembrane helix</keyword>
<keyword evidence="4" id="KW-0472">Membrane</keyword>
<accession>A0A1L7CH42</accession>
<keyword evidence="6" id="KW-1185">Reference proteome</keyword>
<keyword evidence="4" id="KW-0812">Transmembrane</keyword>
<dbReference type="RefSeq" id="WP_075726973.1">
    <property type="nucleotide sequence ID" value="NZ_CP009245.1"/>
</dbReference>
<keyword evidence="1" id="KW-0540">Nuclease</keyword>
<evidence type="ECO:0000313" key="5">
    <source>
        <dbReference type="EMBL" id="APT85180.1"/>
    </source>
</evidence>
<dbReference type="EMBL" id="CP009245">
    <property type="protein sequence ID" value="APT85180.1"/>
    <property type="molecule type" value="Genomic_DNA"/>
</dbReference>